<evidence type="ECO:0000256" key="1">
    <source>
        <dbReference type="ARBA" id="ARBA00010617"/>
    </source>
</evidence>
<dbReference type="RefSeq" id="WP_248816140.1">
    <property type="nucleotide sequence ID" value="NZ_JALKFT010000036.1"/>
</dbReference>
<organism evidence="3 4">
    <name type="scientific">Frankia umida</name>
    <dbReference type="NCBI Taxonomy" id="573489"/>
    <lineage>
        <taxon>Bacteria</taxon>
        <taxon>Bacillati</taxon>
        <taxon>Actinomycetota</taxon>
        <taxon>Actinomycetes</taxon>
        <taxon>Frankiales</taxon>
        <taxon>Frankiaceae</taxon>
        <taxon>Frankia</taxon>
    </lineage>
</organism>
<proteinExistence type="inferred from homology"/>
<comment type="similarity">
    <text evidence="1 2">Belongs to the cytochrome P450 family.</text>
</comment>
<keyword evidence="2" id="KW-0349">Heme</keyword>
<name>A0ABT0K421_9ACTN</name>
<dbReference type="PROSITE" id="PS00086">
    <property type="entry name" value="CYTOCHROME_P450"/>
    <property type="match status" value="1"/>
</dbReference>
<dbReference type="CDD" id="cd11030">
    <property type="entry name" value="CYP105-like"/>
    <property type="match status" value="1"/>
</dbReference>
<dbReference type="PRINTS" id="PR00385">
    <property type="entry name" value="P450"/>
</dbReference>
<sequence>MSDQSTVPVATGPHDIPEFPTARGCPFAEPAGYPALRTHGPLAEVTLYNGRRAWIVTGYDEGRRVLADHESFSSVRANPRFPATAPRFEAARAVRNFIGMDPPEHTAQRRMLTASFTVRRINAFRPRIQQIVDHLLDGLVRRGTSADLVPEFALPVPSTVICALLGVPYDDHAFFEAQARRIVHGDSSQQDSADAFTRIRLYLEELIQAKRAERGEGLLDELIALYVDREELDTRTLAEISLLLLVAGHETTANAIALGVLTLLERPDALARIRTDPAAVGDVVEELLRHLSIADGAARFATRDVEIAGHAVREGDGIIVAIAAMNRDSAVFGEPDTFDPLRLARRHVAFGYGIHQCLGQNLARAELEIALTTLFRRIPDLRLAVDLDDLQLRHPAGLHGVVSLPASWETGSVR</sequence>
<dbReference type="SUPFAM" id="SSF48264">
    <property type="entry name" value="Cytochrome P450"/>
    <property type="match status" value="1"/>
</dbReference>
<dbReference type="Proteomes" id="UP001201873">
    <property type="component" value="Unassembled WGS sequence"/>
</dbReference>
<keyword evidence="4" id="KW-1185">Reference proteome</keyword>
<evidence type="ECO:0000313" key="4">
    <source>
        <dbReference type="Proteomes" id="UP001201873"/>
    </source>
</evidence>
<accession>A0ABT0K421</accession>
<comment type="caution">
    <text evidence="3">The sequence shown here is derived from an EMBL/GenBank/DDBJ whole genome shotgun (WGS) entry which is preliminary data.</text>
</comment>
<keyword evidence="2" id="KW-0503">Monooxygenase</keyword>
<keyword evidence="2" id="KW-0408">Iron</keyword>
<dbReference type="PANTHER" id="PTHR46696:SF1">
    <property type="entry name" value="CYTOCHROME P450 YJIB-RELATED"/>
    <property type="match status" value="1"/>
</dbReference>
<dbReference type="PRINTS" id="PR00359">
    <property type="entry name" value="BP450"/>
</dbReference>
<evidence type="ECO:0000313" key="3">
    <source>
        <dbReference type="EMBL" id="MCK9878537.1"/>
    </source>
</evidence>
<dbReference type="EMBL" id="JALKFT010000036">
    <property type="protein sequence ID" value="MCK9878537.1"/>
    <property type="molecule type" value="Genomic_DNA"/>
</dbReference>
<reference evidence="3 4" key="1">
    <citation type="submission" date="2022-04" db="EMBL/GenBank/DDBJ databases">
        <title>Genome diversity in the genus Frankia.</title>
        <authorList>
            <person name="Carlos-Shanley C."/>
            <person name="Hahn D."/>
        </authorList>
    </citation>
    <scope>NUCLEOTIDE SEQUENCE [LARGE SCALE GENOMIC DNA]</scope>
    <source>
        <strain evidence="3 4">Ag45/Mut15</strain>
    </source>
</reference>
<keyword evidence="2" id="KW-0560">Oxidoreductase</keyword>
<dbReference type="InterPro" id="IPR001128">
    <property type="entry name" value="Cyt_P450"/>
</dbReference>
<dbReference type="Gene3D" id="1.10.630.10">
    <property type="entry name" value="Cytochrome P450"/>
    <property type="match status" value="1"/>
</dbReference>
<gene>
    <name evidence="3" type="ORF">MXD59_22690</name>
</gene>
<keyword evidence="2" id="KW-0479">Metal-binding</keyword>
<dbReference type="InterPro" id="IPR017972">
    <property type="entry name" value="Cyt_P450_CS"/>
</dbReference>
<dbReference type="InterPro" id="IPR002397">
    <property type="entry name" value="Cyt_P450_B"/>
</dbReference>
<protein>
    <submittedName>
        <fullName evidence="3">Cytochrome P450</fullName>
    </submittedName>
</protein>
<dbReference type="Pfam" id="PF00067">
    <property type="entry name" value="p450"/>
    <property type="match status" value="1"/>
</dbReference>
<dbReference type="InterPro" id="IPR036396">
    <property type="entry name" value="Cyt_P450_sf"/>
</dbReference>
<dbReference type="PANTHER" id="PTHR46696">
    <property type="entry name" value="P450, PUTATIVE (EUROFUNG)-RELATED"/>
    <property type="match status" value="1"/>
</dbReference>
<evidence type="ECO:0000256" key="2">
    <source>
        <dbReference type="RuleBase" id="RU000461"/>
    </source>
</evidence>